<accession>K0SQZ5</accession>
<dbReference type="Proteomes" id="UP000266841">
    <property type="component" value="Unassembled WGS sequence"/>
</dbReference>
<name>K0SQZ5_THAOC</name>
<feature type="region of interest" description="Disordered" evidence="1">
    <location>
        <begin position="77"/>
        <end position="111"/>
    </location>
</feature>
<feature type="compositionally biased region" description="Basic and acidic residues" evidence="1">
    <location>
        <begin position="100"/>
        <end position="109"/>
    </location>
</feature>
<evidence type="ECO:0000313" key="3">
    <source>
        <dbReference type="Proteomes" id="UP000266841"/>
    </source>
</evidence>
<organism evidence="2 3">
    <name type="scientific">Thalassiosira oceanica</name>
    <name type="common">Marine diatom</name>
    <dbReference type="NCBI Taxonomy" id="159749"/>
    <lineage>
        <taxon>Eukaryota</taxon>
        <taxon>Sar</taxon>
        <taxon>Stramenopiles</taxon>
        <taxon>Ochrophyta</taxon>
        <taxon>Bacillariophyta</taxon>
        <taxon>Coscinodiscophyceae</taxon>
        <taxon>Thalassiosirophycidae</taxon>
        <taxon>Thalassiosirales</taxon>
        <taxon>Thalassiosiraceae</taxon>
        <taxon>Thalassiosira</taxon>
    </lineage>
</organism>
<protein>
    <submittedName>
        <fullName evidence="2">Uncharacterized protein</fullName>
    </submittedName>
</protein>
<sequence>MRGWTAYQEVRSNAAGLWIYVESKNYRLTRRNFKSNEECQAFIASLRADEGELSKVDPDAEAKAEQTAVDFAHRVGLGRPGGSEQQCLKEESAYSLGQEEETRRQKEGTEVNCYTV</sequence>
<comment type="caution">
    <text evidence="2">The sequence shown here is derived from an EMBL/GenBank/DDBJ whole genome shotgun (WGS) entry which is preliminary data.</text>
</comment>
<dbReference type="EMBL" id="AGNL01020756">
    <property type="protein sequence ID" value="EJK60717.1"/>
    <property type="molecule type" value="Genomic_DNA"/>
</dbReference>
<keyword evidence="3" id="KW-1185">Reference proteome</keyword>
<dbReference type="AlphaFoldDB" id="K0SQZ5"/>
<gene>
    <name evidence="2" type="ORF">THAOC_18881</name>
</gene>
<evidence type="ECO:0000313" key="2">
    <source>
        <dbReference type="EMBL" id="EJK60717.1"/>
    </source>
</evidence>
<evidence type="ECO:0000256" key="1">
    <source>
        <dbReference type="SAM" id="MobiDB-lite"/>
    </source>
</evidence>
<reference evidence="2 3" key="1">
    <citation type="journal article" date="2012" name="Genome Biol.">
        <title>Genome and low-iron response of an oceanic diatom adapted to chronic iron limitation.</title>
        <authorList>
            <person name="Lommer M."/>
            <person name="Specht M."/>
            <person name="Roy A.S."/>
            <person name="Kraemer L."/>
            <person name="Andreson R."/>
            <person name="Gutowska M.A."/>
            <person name="Wolf J."/>
            <person name="Bergner S.V."/>
            <person name="Schilhabel M.B."/>
            <person name="Klostermeier U.C."/>
            <person name="Beiko R.G."/>
            <person name="Rosenstiel P."/>
            <person name="Hippler M."/>
            <person name="Laroche J."/>
        </authorList>
    </citation>
    <scope>NUCLEOTIDE SEQUENCE [LARGE SCALE GENOMIC DNA]</scope>
    <source>
        <strain evidence="2 3">CCMP1005</strain>
    </source>
</reference>
<proteinExistence type="predicted"/>